<dbReference type="AlphaFoldDB" id="A0A1F5Z4Z2"/>
<gene>
    <name evidence="1" type="ORF">A2872_02430</name>
</gene>
<evidence type="ECO:0000313" key="1">
    <source>
        <dbReference type="EMBL" id="OGG07435.1"/>
    </source>
</evidence>
<comment type="caution">
    <text evidence="1">The sequence shown here is derived from an EMBL/GenBank/DDBJ whole genome shotgun (WGS) entry which is preliminary data.</text>
</comment>
<evidence type="ECO:0000313" key="2">
    <source>
        <dbReference type="Proteomes" id="UP000178681"/>
    </source>
</evidence>
<reference evidence="1 2" key="1">
    <citation type="journal article" date="2016" name="Nat. Commun.">
        <title>Thousands of microbial genomes shed light on interconnected biogeochemical processes in an aquifer system.</title>
        <authorList>
            <person name="Anantharaman K."/>
            <person name="Brown C.T."/>
            <person name="Hug L.A."/>
            <person name="Sharon I."/>
            <person name="Castelle C.J."/>
            <person name="Probst A.J."/>
            <person name="Thomas B.C."/>
            <person name="Singh A."/>
            <person name="Wilkins M.J."/>
            <person name="Karaoz U."/>
            <person name="Brodie E.L."/>
            <person name="Williams K.H."/>
            <person name="Hubbard S.S."/>
            <person name="Banfield J.F."/>
        </authorList>
    </citation>
    <scope>NUCLEOTIDE SEQUENCE [LARGE SCALE GENOMIC DNA]</scope>
</reference>
<protein>
    <submittedName>
        <fullName evidence="1">Uncharacterized protein</fullName>
    </submittedName>
</protein>
<dbReference type="EMBL" id="MFJG01000005">
    <property type="protein sequence ID" value="OGG07435.1"/>
    <property type="molecule type" value="Genomic_DNA"/>
</dbReference>
<dbReference type="STRING" id="1798377.A2872_02430"/>
<proteinExistence type="predicted"/>
<accession>A0A1F5Z4Z2</accession>
<sequence length="243" mass="28144">MLGEPAEPIDQSLLDAINNIEQSRGQGHWTSDDLKFYLLSLAYNHDGKDFCLERNLFPKSIGLSSVWNEVFNEMRSANSNDMKQRWAIIGVTANRDELHISPRFVEKPNAYENLTPDQIVEIDYKFFVDQNKRLEEKGLLFELGYIIAQHDYKNHDLVFYLSTQQGHSLLFMVTPEQNIAIFRSHETKQGPLTSPQEMLSQGKTIDQHYAEMDRQPLNSLFDQYRLVVYEGKPNQPLVRAHPA</sequence>
<dbReference type="Proteomes" id="UP000178681">
    <property type="component" value="Unassembled WGS sequence"/>
</dbReference>
<name>A0A1F5Z4Z2_9BACT</name>
<organism evidence="1 2">
    <name type="scientific">Candidatus Gottesmanbacteria bacterium RIFCSPHIGHO2_01_FULL_42_12</name>
    <dbReference type="NCBI Taxonomy" id="1798377"/>
    <lineage>
        <taxon>Bacteria</taxon>
        <taxon>Candidatus Gottesmaniibacteriota</taxon>
    </lineage>
</organism>